<gene>
    <name evidence="2" type="ORF">DVH24_008921</name>
</gene>
<dbReference type="InterPro" id="IPR002156">
    <property type="entry name" value="RNaseH_domain"/>
</dbReference>
<accession>A0A498JNF9</accession>
<evidence type="ECO:0000259" key="1">
    <source>
        <dbReference type="Pfam" id="PF13456"/>
    </source>
</evidence>
<dbReference type="AlphaFoldDB" id="A0A498JNF9"/>
<evidence type="ECO:0000313" key="3">
    <source>
        <dbReference type="Proteomes" id="UP000290289"/>
    </source>
</evidence>
<dbReference type="GO" id="GO:0004523">
    <property type="term" value="F:RNA-DNA hybrid ribonuclease activity"/>
    <property type="evidence" value="ECO:0007669"/>
    <property type="project" value="InterPro"/>
</dbReference>
<sequence length="93" mass="10326">MGFELGLMACVELGLELVQLETDSKVLVEMHTGVLARKAALEGILWDMNYIRQQLSSIEFLSTLRACNGVAHQVALYATRVGGSHMWVCFEPK</sequence>
<dbReference type="EMBL" id="RDQH01000332">
    <property type="protein sequence ID" value="RXH96417.1"/>
    <property type="molecule type" value="Genomic_DNA"/>
</dbReference>
<dbReference type="SMR" id="A0A498JNF9"/>
<reference evidence="2 3" key="1">
    <citation type="submission" date="2018-10" db="EMBL/GenBank/DDBJ databases">
        <title>A high-quality apple genome assembly.</title>
        <authorList>
            <person name="Hu J."/>
        </authorList>
    </citation>
    <scope>NUCLEOTIDE SEQUENCE [LARGE SCALE GENOMIC DNA]</scope>
    <source>
        <strain evidence="3">cv. HFTH1</strain>
        <tissue evidence="2">Young leaf</tissue>
    </source>
</reference>
<feature type="domain" description="RNase H type-1" evidence="1">
    <location>
        <begin position="5"/>
        <end position="76"/>
    </location>
</feature>
<dbReference type="Proteomes" id="UP000290289">
    <property type="component" value="Chromosome 6"/>
</dbReference>
<organism evidence="2 3">
    <name type="scientific">Malus domestica</name>
    <name type="common">Apple</name>
    <name type="synonym">Pyrus malus</name>
    <dbReference type="NCBI Taxonomy" id="3750"/>
    <lineage>
        <taxon>Eukaryota</taxon>
        <taxon>Viridiplantae</taxon>
        <taxon>Streptophyta</taxon>
        <taxon>Embryophyta</taxon>
        <taxon>Tracheophyta</taxon>
        <taxon>Spermatophyta</taxon>
        <taxon>Magnoliopsida</taxon>
        <taxon>eudicotyledons</taxon>
        <taxon>Gunneridae</taxon>
        <taxon>Pentapetalae</taxon>
        <taxon>rosids</taxon>
        <taxon>fabids</taxon>
        <taxon>Rosales</taxon>
        <taxon>Rosaceae</taxon>
        <taxon>Amygdaloideae</taxon>
        <taxon>Maleae</taxon>
        <taxon>Malus</taxon>
    </lineage>
</organism>
<evidence type="ECO:0000313" key="2">
    <source>
        <dbReference type="EMBL" id="RXH96417.1"/>
    </source>
</evidence>
<name>A0A498JNF9_MALDO</name>
<proteinExistence type="predicted"/>
<comment type="caution">
    <text evidence="2">The sequence shown here is derived from an EMBL/GenBank/DDBJ whole genome shotgun (WGS) entry which is preliminary data.</text>
</comment>
<keyword evidence="3" id="KW-1185">Reference proteome</keyword>
<protein>
    <recommendedName>
        <fullName evidence="1">RNase H type-1 domain-containing protein</fullName>
    </recommendedName>
</protein>
<dbReference type="GO" id="GO:0003676">
    <property type="term" value="F:nucleic acid binding"/>
    <property type="evidence" value="ECO:0007669"/>
    <property type="project" value="InterPro"/>
</dbReference>
<dbReference type="Pfam" id="PF13456">
    <property type="entry name" value="RVT_3"/>
    <property type="match status" value="1"/>
</dbReference>